<reference evidence="2 3" key="1">
    <citation type="submission" date="2018-03" db="EMBL/GenBank/DDBJ databases">
        <authorList>
            <person name="Keele B.F."/>
        </authorList>
    </citation>
    <scope>NUCLEOTIDE SEQUENCE [LARGE SCALE GENOMIC DNA]</scope>
    <source>
        <strain evidence="2 3">CECT 8626</strain>
    </source>
</reference>
<dbReference type="GO" id="GO:0003677">
    <property type="term" value="F:DNA binding"/>
    <property type="evidence" value="ECO:0007669"/>
    <property type="project" value="UniProtKB-KW"/>
</dbReference>
<comment type="similarity">
    <text evidence="1">Belongs to the BolA/IbaG family.</text>
</comment>
<dbReference type="AlphaFoldDB" id="A0A2R8B7S7"/>
<dbReference type="SUPFAM" id="SSF82657">
    <property type="entry name" value="BolA-like"/>
    <property type="match status" value="1"/>
</dbReference>
<gene>
    <name evidence="2" type="primary">bolA</name>
    <name evidence="2" type="ORF">DEA8626_02142</name>
</gene>
<organism evidence="2 3">
    <name type="scientific">Albidovulum aquaemixtae</name>
    <dbReference type="NCBI Taxonomy" id="1542388"/>
    <lineage>
        <taxon>Bacteria</taxon>
        <taxon>Pseudomonadati</taxon>
        <taxon>Pseudomonadota</taxon>
        <taxon>Alphaproteobacteria</taxon>
        <taxon>Rhodobacterales</taxon>
        <taxon>Paracoccaceae</taxon>
        <taxon>Albidovulum</taxon>
    </lineage>
</organism>
<dbReference type="RefSeq" id="WP_108852912.1">
    <property type="nucleotide sequence ID" value="NZ_OMOQ01000001.1"/>
</dbReference>
<protein>
    <submittedName>
        <fullName evidence="2">DNA-binding transcriptional regulator BolA</fullName>
    </submittedName>
</protein>
<dbReference type="PANTHER" id="PTHR46230">
    <property type="match status" value="1"/>
</dbReference>
<keyword evidence="2" id="KW-0238">DNA-binding</keyword>
<dbReference type="GO" id="GO:0016226">
    <property type="term" value="P:iron-sulfur cluster assembly"/>
    <property type="evidence" value="ECO:0007669"/>
    <property type="project" value="TreeGrafter"/>
</dbReference>
<dbReference type="Gene3D" id="3.30.300.90">
    <property type="entry name" value="BolA-like"/>
    <property type="match status" value="1"/>
</dbReference>
<dbReference type="InterPro" id="IPR036065">
    <property type="entry name" value="BolA-like_sf"/>
</dbReference>
<dbReference type="EMBL" id="OMOQ01000001">
    <property type="protein sequence ID" value="SPH18602.1"/>
    <property type="molecule type" value="Genomic_DNA"/>
</dbReference>
<evidence type="ECO:0000313" key="2">
    <source>
        <dbReference type="EMBL" id="SPH18602.1"/>
    </source>
</evidence>
<accession>A0A2R8B7S7</accession>
<sequence length="85" mass="9321">MPVSAEIETRLRAAFSPERLEIVDESEAHRGHAGYREGGESHFRITLRAPAFAPMSRVERHRAVHAALGPELVGRIHALALDVSG</sequence>
<dbReference type="PANTHER" id="PTHR46230:SF7">
    <property type="entry name" value="BOLA-LIKE PROTEIN 1"/>
    <property type="match status" value="1"/>
</dbReference>
<proteinExistence type="inferred from homology"/>
<keyword evidence="3" id="KW-1185">Reference proteome</keyword>
<dbReference type="PIRSF" id="PIRSF003113">
    <property type="entry name" value="BolA"/>
    <property type="match status" value="1"/>
</dbReference>
<dbReference type="OrthoDB" id="9811118at2"/>
<dbReference type="InterPro" id="IPR002634">
    <property type="entry name" value="BolA"/>
</dbReference>
<name>A0A2R8B7S7_9RHOB</name>
<dbReference type="Proteomes" id="UP000244924">
    <property type="component" value="Unassembled WGS sequence"/>
</dbReference>
<evidence type="ECO:0000256" key="1">
    <source>
        <dbReference type="RuleBase" id="RU003860"/>
    </source>
</evidence>
<dbReference type="Pfam" id="PF01722">
    <property type="entry name" value="BolA"/>
    <property type="match status" value="1"/>
</dbReference>
<evidence type="ECO:0000313" key="3">
    <source>
        <dbReference type="Proteomes" id="UP000244924"/>
    </source>
</evidence>